<dbReference type="AlphaFoldDB" id="A0A9W7EIT7"/>
<dbReference type="InterPro" id="IPR001680">
    <property type="entry name" value="WD40_rpt"/>
</dbReference>
<proteinExistence type="predicted"/>
<dbReference type="Pfam" id="PF00400">
    <property type="entry name" value="WD40"/>
    <property type="match status" value="5"/>
</dbReference>
<dbReference type="Proteomes" id="UP001165122">
    <property type="component" value="Unassembled WGS sequence"/>
</dbReference>
<dbReference type="GO" id="GO:1990234">
    <property type="term" value="C:transferase complex"/>
    <property type="evidence" value="ECO:0007669"/>
    <property type="project" value="UniProtKB-ARBA"/>
</dbReference>
<keyword evidence="1 3" id="KW-0853">WD repeat</keyword>
<keyword evidence="6" id="KW-1185">Reference proteome</keyword>
<dbReference type="PROSITE" id="PS00678">
    <property type="entry name" value="WD_REPEATS_1"/>
    <property type="match status" value="3"/>
</dbReference>
<feature type="repeat" description="WD" evidence="3">
    <location>
        <begin position="732"/>
        <end position="757"/>
    </location>
</feature>
<dbReference type="InterPro" id="IPR020472">
    <property type="entry name" value="WD40_PAC1"/>
</dbReference>
<evidence type="ECO:0000256" key="2">
    <source>
        <dbReference type="ARBA" id="ARBA00022737"/>
    </source>
</evidence>
<reference evidence="6" key="1">
    <citation type="journal article" date="2023" name="Commun. Biol.">
        <title>Genome analysis of Parmales, the sister group of diatoms, reveals the evolutionary specialization of diatoms from phago-mixotrophs to photoautotrophs.</title>
        <authorList>
            <person name="Ban H."/>
            <person name="Sato S."/>
            <person name="Yoshikawa S."/>
            <person name="Yamada K."/>
            <person name="Nakamura Y."/>
            <person name="Ichinomiya M."/>
            <person name="Sato N."/>
            <person name="Blanc-Mathieu R."/>
            <person name="Endo H."/>
            <person name="Kuwata A."/>
            <person name="Ogata H."/>
        </authorList>
    </citation>
    <scope>NUCLEOTIDE SEQUENCE [LARGE SCALE GENOMIC DNA]</scope>
    <source>
        <strain evidence="6">NIES 3700</strain>
    </source>
</reference>
<sequence>MLSNRTSSVEFSRGSSYTASLDAKNLLTTTSSSNDHLTTLTLAKTTHNLKPSTSSISSSVISGTQLGQILCWKLETQNKFGGKLPKSRPSLSLTKKSSTPHTGAVTSLLYVDLGSKILPNGGGYLFTGSSDRTIKIWDLWTFFERAGDVEPCLQTLAGHGATVTSLVDCGVGGGVISFCIDKSMKVWMPEGNRGLMLNPFYVCVKSLDCGGSWFTSGCLRAGEEWSLFAGDSEGSVSVWKNKDKGGSGLDVRIKKKWRKVHKLAINDLFLIPSQNFLVTLSFDSSCCILDSISGSVFMTIPNTNRTRFTGGCWDASFEQMVLADALGNVEAHNVYIERKVGENCVWGGASDGKQGKAGAKLNGKADASGGLGANTLSTSKNLDPVISKMVWMGTDSFIMLFPLLNQVQEWKVKRDLECTQFAGHNDEVVGVLVIKSGGGAFDDDDNGGGADRFKAEESAVFTCGLDNAVKCWDDYDVTLRYEIKEKEAELSSIGYETRENLIVTGHDDGAIKFWNPDSGHCHVENAHSNTVTCIVSGRAGKKDVLVSSSFDGTIVVYDASKKKEGANSYVTCVLEEYQGEGGVGEEKVDENAGGKQSEGKRMDSADFLKTLTEGGMDVGDEVLCLHFHEESGAILSGGNDGVLKAWNLGSESLQAKWESGHSGSITCLAGDGMYLFSGGEDGVIAVWNLGGELLDPRFCKGRVGHSIGMSTLERQGAIVAHPPPKGAGGWGINSIVFTPLTGYLISAGGDGKVQIWDYTGVGGLAGTGGDGRKLKTLSHHDEIPKCLAFRETMQGGGDDFIQVYIGTAESSVLKFDVARGLEKIVEDDEDGFGEEEKGGEGKEEEKGGIGGVLSEG</sequence>
<dbReference type="PROSITE" id="PS50082">
    <property type="entry name" value="WD_REPEATS_2"/>
    <property type="match status" value="5"/>
</dbReference>
<evidence type="ECO:0000256" key="4">
    <source>
        <dbReference type="SAM" id="MobiDB-lite"/>
    </source>
</evidence>
<dbReference type="EMBL" id="BRXW01000918">
    <property type="protein sequence ID" value="GMH79475.1"/>
    <property type="molecule type" value="Genomic_DNA"/>
</dbReference>
<feature type="compositionally biased region" description="Basic and acidic residues" evidence="4">
    <location>
        <begin position="834"/>
        <end position="847"/>
    </location>
</feature>
<comment type="caution">
    <text evidence="5">The sequence shown here is derived from an EMBL/GenBank/DDBJ whole genome shotgun (WGS) entry which is preliminary data.</text>
</comment>
<organism evidence="5 6">
    <name type="scientific">Triparma laevis f. longispina</name>
    <dbReference type="NCBI Taxonomy" id="1714387"/>
    <lineage>
        <taxon>Eukaryota</taxon>
        <taxon>Sar</taxon>
        <taxon>Stramenopiles</taxon>
        <taxon>Ochrophyta</taxon>
        <taxon>Bolidophyceae</taxon>
        <taxon>Parmales</taxon>
        <taxon>Triparmaceae</taxon>
        <taxon>Triparma</taxon>
    </lineage>
</organism>
<dbReference type="Gene3D" id="2.130.10.10">
    <property type="entry name" value="YVTN repeat-like/Quinoprotein amine dehydrogenase"/>
    <property type="match status" value="3"/>
</dbReference>
<dbReference type="PRINTS" id="PR00320">
    <property type="entry name" value="GPROTEINBRPT"/>
</dbReference>
<name>A0A9W7EIT7_9STRA</name>
<feature type="region of interest" description="Disordered" evidence="4">
    <location>
        <begin position="827"/>
        <end position="856"/>
    </location>
</feature>
<feature type="repeat" description="WD" evidence="3">
    <location>
        <begin position="483"/>
        <end position="515"/>
    </location>
</feature>
<feature type="repeat" description="WD" evidence="3">
    <location>
        <begin position="122"/>
        <end position="139"/>
    </location>
</feature>
<keyword evidence="2" id="KW-0677">Repeat</keyword>
<dbReference type="OrthoDB" id="674604at2759"/>
<dbReference type="SMART" id="SM00320">
    <property type="entry name" value="WD40"/>
    <property type="match status" value="10"/>
</dbReference>
<dbReference type="PANTHER" id="PTHR22847:SF637">
    <property type="entry name" value="WD REPEAT DOMAIN 5B"/>
    <property type="match status" value="1"/>
</dbReference>
<evidence type="ECO:0000313" key="6">
    <source>
        <dbReference type="Proteomes" id="UP001165122"/>
    </source>
</evidence>
<dbReference type="InterPro" id="IPR019775">
    <property type="entry name" value="WD40_repeat_CS"/>
</dbReference>
<dbReference type="InterPro" id="IPR036322">
    <property type="entry name" value="WD40_repeat_dom_sf"/>
</dbReference>
<dbReference type="SUPFAM" id="SSF50978">
    <property type="entry name" value="WD40 repeat-like"/>
    <property type="match status" value="2"/>
</dbReference>
<evidence type="ECO:0000313" key="5">
    <source>
        <dbReference type="EMBL" id="GMH79475.1"/>
    </source>
</evidence>
<feature type="repeat" description="WD" evidence="3">
    <location>
        <begin position="658"/>
        <end position="689"/>
    </location>
</feature>
<accession>A0A9W7EIT7</accession>
<dbReference type="InterPro" id="IPR015943">
    <property type="entry name" value="WD40/YVTN_repeat-like_dom_sf"/>
</dbReference>
<evidence type="ECO:0000256" key="3">
    <source>
        <dbReference type="PROSITE-ProRule" id="PRU00221"/>
    </source>
</evidence>
<gene>
    <name evidence="5" type="ORF">TrLO_g4056</name>
</gene>
<protein>
    <submittedName>
        <fullName evidence="5">Uncharacterized protein</fullName>
    </submittedName>
</protein>
<dbReference type="PANTHER" id="PTHR22847">
    <property type="entry name" value="WD40 REPEAT PROTEIN"/>
    <property type="match status" value="1"/>
</dbReference>
<evidence type="ECO:0000256" key="1">
    <source>
        <dbReference type="ARBA" id="ARBA00022574"/>
    </source>
</evidence>
<feature type="repeat" description="WD" evidence="3">
    <location>
        <begin position="620"/>
        <end position="656"/>
    </location>
</feature>